<dbReference type="RefSeq" id="WP_109638332.1">
    <property type="nucleotide sequence ID" value="NZ_QGHB01000007.1"/>
</dbReference>
<dbReference type="Proteomes" id="UP000246005">
    <property type="component" value="Unassembled WGS sequence"/>
</dbReference>
<protein>
    <recommendedName>
        <fullName evidence="4">Transposase</fullName>
    </recommendedName>
</protein>
<evidence type="ECO:0000313" key="3">
    <source>
        <dbReference type="Proteomes" id="UP000246005"/>
    </source>
</evidence>
<proteinExistence type="predicted"/>
<evidence type="ECO:0008006" key="4">
    <source>
        <dbReference type="Google" id="ProtNLM"/>
    </source>
</evidence>
<comment type="caution">
    <text evidence="2">The sequence shown here is derived from an EMBL/GenBank/DDBJ whole genome shotgun (WGS) entry which is preliminary data.</text>
</comment>
<dbReference type="EMBL" id="QGHB01000007">
    <property type="protein sequence ID" value="PWK84813.1"/>
    <property type="molecule type" value="Genomic_DNA"/>
</dbReference>
<name>A0A316I309_9PSEU</name>
<accession>A0A316I309</accession>
<evidence type="ECO:0000256" key="1">
    <source>
        <dbReference type="SAM" id="MobiDB-lite"/>
    </source>
</evidence>
<evidence type="ECO:0000313" key="2">
    <source>
        <dbReference type="EMBL" id="PWK84813.1"/>
    </source>
</evidence>
<feature type="region of interest" description="Disordered" evidence="1">
    <location>
        <begin position="44"/>
        <end position="69"/>
    </location>
</feature>
<dbReference type="AlphaFoldDB" id="A0A316I309"/>
<organism evidence="2 3">
    <name type="scientific">Lentzea atacamensis</name>
    <dbReference type="NCBI Taxonomy" id="531938"/>
    <lineage>
        <taxon>Bacteria</taxon>
        <taxon>Bacillati</taxon>
        <taxon>Actinomycetota</taxon>
        <taxon>Actinomycetes</taxon>
        <taxon>Pseudonocardiales</taxon>
        <taxon>Pseudonocardiaceae</taxon>
        <taxon>Lentzea</taxon>
    </lineage>
</organism>
<reference evidence="2 3" key="1">
    <citation type="submission" date="2018-05" db="EMBL/GenBank/DDBJ databases">
        <title>Genomic Encyclopedia of Type Strains, Phase IV (KMG-IV): sequencing the most valuable type-strain genomes for metagenomic binning, comparative biology and taxonomic classification.</title>
        <authorList>
            <person name="Goeker M."/>
        </authorList>
    </citation>
    <scope>NUCLEOTIDE SEQUENCE [LARGE SCALE GENOMIC DNA]</scope>
    <source>
        <strain evidence="2 3">DSM 45480</strain>
    </source>
</reference>
<gene>
    <name evidence="2" type="ORF">C8D88_10720</name>
</gene>
<sequence length="69" mass="7537">MTGRAAATGLASGRVWQRLHENLLAELNAADALDWQRAMIDGSHVRALKGGPKRRRARSTAPERARSTT</sequence>